<evidence type="ECO:0000313" key="1">
    <source>
        <dbReference type="EMBL" id="KAH0812636.1"/>
    </source>
</evidence>
<sequence>MPSKHTRLRIVNNTITGLTTSVSGVDGYDWDGGSRPDNNFNGVSIRAMSSEERRAEVNNNAKRCPFTMTLNFQDGSVDIFRINQKYSIDKAKADFNHSRRSHNIYYQRSGSNVLVIRIENTPEQIENEQAEKLNKEAKAAMNNKQFEAALKKLDEALRLAHDTKTIQGIKNTKAENYNLQGQALLQDALNLEIKINELTKAEKMFEESLAMFQKAQQLRHTDEQQRSIELVQSKISANKIFNTAKDVEKKAFEMLTKARKSDVQNDFVAAQDKYKDALNKYKEAKKKFDEGMKKDRGKFERYSKTTAQKINEIKKVIEDIDIEILNSEITKTTVVDNDVEYGDVNTDKKDNTISVIG</sequence>
<keyword evidence="2" id="KW-1185">Reference proteome</keyword>
<dbReference type="Proteomes" id="UP000719412">
    <property type="component" value="Unassembled WGS sequence"/>
</dbReference>
<dbReference type="EMBL" id="JABDTM020025891">
    <property type="protein sequence ID" value="KAH0812636.1"/>
    <property type="molecule type" value="Genomic_DNA"/>
</dbReference>
<proteinExistence type="predicted"/>
<gene>
    <name evidence="1" type="ORF">GEV33_010153</name>
</gene>
<dbReference type="Gene3D" id="1.25.40.10">
    <property type="entry name" value="Tetratricopeptide repeat domain"/>
    <property type="match status" value="1"/>
</dbReference>
<reference evidence="1" key="1">
    <citation type="journal article" date="2020" name="J Insects Food Feed">
        <title>The yellow mealworm (Tenebrio molitor) genome: a resource for the emerging insects as food and feed industry.</title>
        <authorList>
            <person name="Eriksson T."/>
            <person name="Andere A."/>
            <person name="Kelstrup H."/>
            <person name="Emery V."/>
            <person name="Picard C."/>
        </authorList>
    </citation>
    <scope>NUCLEOTIDE SEQUENCE</scope>
    <source>
        <strain evidence="1">Stoneville</strain>
        <tissue evidence="1">Whole head</tissue>
    </source>
</reference>
<evidence type="ECO:0000313" key="2">
    <source>
        <dbReference type="Proteomes" id="UP000719412"/>
    </source>
</evidence>
<dbReference type="InterPro" id="IPR011990">
    <property type="entry name" value="TPR-like_helical_dom_sf"/>
</dbReference>
<organism evidence="1 2">
    <name type="scientific">Tenebrio molitor</name>
    <name type="common">Yellow mealworm beetle</name>
    <dbReference type="NCBI Taxonomy" id="7067"/>
    <lineage>
        <taxon>Eukaryota</taxon>
        <taxon>Metazoa</taxon>
        <taxon>Ecdysozoa</taxon>
        <taxon>Arthropoda</taxon>
        <taxon>Hexapoda</taxon>
        <taxon>Insecta</taxon>
        <taxon>Pterygota</taxon>
        <taxon>Neoptera</taxon>
        <taxon>Endopterygota</taxon>
        <taxon>Coleoptera</taxon>
        <taxon>Polyphaga</taxon>
        <taxon>Cucujiformia</taxon>
        <taxon>Tenebrionidae</taxon>
        <taxon>Tenebrio</taxon>
    </lineage>
</organism>
<protein>
    <submittedName>
        <fullName evidence="1">Uncharacterized protein</fullName>
    </submittedName>
</protein>
<dbReference type="AlphaFoldDB" id="A0A8J6HED3"/>
<reference evidence="1" key="2">
    <citation type="submission" date="2021-08" db="EMBL/GenBank/DDBJ databases">
        <authorList>
            <person name="Eriksson T."/>
        </authorList>
    </citation>
    <scope>NUCLEOTIDE SEQUENCE</scope>
    <source>
        <strain evidence="1">Stoneville</strain>
        <tissue evidence="1">Whole head</tissue>
    </source>
</reference>
<name>A0A8J6HED3_TENMO</name>
<comment type="caution">
    <text evidence="1">The sequence shown here is derived from an EMBL/GenBank/DDBJ whole genome shotgun (WGS) entry which is preliminary data.</text>
</comment>
<accession>A0A8J6HED3</accession>